<dbReference type="Pfam" id="PF19888">
    <property type="entry name" value="DUF6361"/>
    <property type="match status" value="1"/>
</dbReference>
<organism evidence="1 2">
    <name type="scientific">Sphingobium indicum (strain DSM 16412 / CCM 7286 / MTCC 6364 / B90A)</name>
    <dbReference type="NCBI Taxonomy" id="861109"/>
    <lineage>
        <taxon>Bacteria</taxon>
        <taxon>Pseudomonadati</taxon>
        <taxon>Pseudomonadota</taxon>
        <taxon>Alphaproteobacteria</taxon>
        <taxon>Sphingomonadales</taxon>
        <taxon>Sphingomonadaceae</taxon>
        <taxon>Sphingobium</taxon>
    </lineage>
</organism>
<reference evidence="1 2" key="1">
    <citation type="journal article" date="2012" name="J. Bacteriol.">
        <title>Genome sequence of Sphingobium indicum B90A, a hexachlorocyclohexane-degrading bacterium.</title>
        <authorList>
            <person name="Anand S."/>
            <person name="Sangwan N."/>
            <person name="Lata P."/>
            <person name="Kaur J."/>
            <person name="Dua A."/>
            <person name="Singh A.K."/>
            <person name="Verma M."/>
            <person name="Kaur J."/>
            <person name="Khurana J.P."/>
            <person name="Khurana P."/>
            <person name="Mathur S."/>
            <person name="Lal R."/>
        </authorList>
    </citation>
    <scope>NUCLEOTIDE SEQUENCE [LARGE SCALE GENOMIC DNA]</scope>
    <source>
        <strain evidence="2">DSM 16412 / CCM 7286 / MTCC 6364 / B90A</strain>
    </source>
</reference>
<dbReference type="RefSeq" id="WP_007688260.1">
    <property type="nucleotide sequence ID" value="NZ_CP013070.1"/>
</dbReference>
<evidence type="ECO:0000313" key="1">
    <source>
        <dbReference type="EMBL" id="APL93676.1"/>
    </source>
</evidence>
<protein>
    <submittedName>
        <fullName evidence="1">Uncharacterized protein</fullName>
    </submittedName>
</protein>
<evidence type="ECO:0000313" key="2">
    <source>
        <dbReference type="Proteomes" id="UP000004550"/>
    </source>
</evidence>
<dbReference type="AlphaFoldDB" id="A0A1L5BLH8"/>
<sequence length="388" mass="43583">MSYLAWIDFDPEERRRAQTLIDLFKQPEARDELGLGTVRDGLADLLFPGTSTIQTRLRYMLFIPWIYLEAQGRKATQAERIVIARDLEFQLSEALLRGGETIGVIGRDAGRNLKRLASSVYWAGLNTLGIRTLAGSHSTFMSYGPESLKDHDLKLWSSNLPKPPADFLVETCFALTEGEAAFLRDRIESHAGASLLNELARKGKTFTEDWPWQVSEDTISDANRAILRHAERFSGVMYGASLLYNLLLALRAADRPNAKKHADADTLAADYRSRIEVWKSELDHLALGDWDLDDLFGLIGRTSHNLTKSSRDFIRGWVTIARDGTGPVEADHHAIELLKQREHGLKRMKARLLHDAPLERWSGASGDARLDFRWGIASRYLGELADAG</sequence>
<dbReference type="InterPro" id="IPR045941">
    <property type="entry name" value="DUF6361"/>
</dbReference>
<proteinExistence type="predicted"/>
<accession>A0A1L5BLH8</accession>
<dbReference type="KEGG" id="sinb:SIDU_03600"/>
<dbReference type="Proteomes" id="UP000004550">
    <property type="component" value="Chromosome"/>
</dbReference>
<gene>
    <name evidence="1" type="ORF">SIDU_03600</name>
</gene>
<dbReference type="EMBL" id="CP013070">
    <property type="protein sequence ID" value="APL93676.1"/>
    <property type="molecule type" value="Genomic_DNA"/>
</dbReference>
<name>A0A1L5BLH8_SPHIB</name>